<dbReference type="EMBL" id="AP015034">
    <property type="protein sequence ID" value="BAT74868.1"/>
    <property type="molecule type" value="Genomic_DNA"/>
</dbReference>
<proteinExistence type="predicted"/>
<evidence type="ECO:0000313" key="2">
    <source>
        <dbReference type="Proteomes" id="UP000291084"/>
    </source>
</evidence>
<sequence>MTKSIVHPYLAFQRRIREVNPQLLVFQESSPVFYRNEEPKYKACYCAKLMLAILLLTCLSNSSIPCSPKSQKTLRELNNLSD</sequence>
<dbReference type="Proteomes" id="UP000291084">
    <property type="component" value="Chromosome 1"/>
</dbReference>
<organism evidence="1 2">
    <name type="scientific">Vigna angularis var. angularis</name>
    <dbReference type="NCBI Taxonomy" id="157739"/>
    <lineage>
        <taxon>Eukaryota</taxon>
        <taxon>Viridiplantae</taxon>
        <taxon>Streptophyta</taxon>
        <taxon>Embryophyta</taxon>
        <taxon>Tracheophyta</taxon>
        <taxon>Spermatophyta</taxon>
        <taxon>Magnoliopsida</taxon>
        <taxon>eudicotyledons</taxon>
        <taxon>Gunneridae</taxon>
        <taxon>Pentapetalae</taxon>
        <taxon>rosids</taxon>
        <taxon>fabids</taxon>
        <taxon>Fabales</taxon>
        <taxon>Fabaceae</taxon>
        <taxon>Papilionoideae</taxon>
        <taxon>50 kb inversion clade</taxon>
        <taxon>NPAAA clade</taxon>
        <taxon>indigoferoid/millettioid clade</taxon>
        <taxon>Phaseoleae</taxon>
        <taxon>Vigna</taxon>
    </lineage>
</organism>
<keyword evidence="2" id="KW-1185">Reference proteome</keyword>
<dbReference type="AlphaFoldDB" id="A0A0S3R2F9"/>
<gene>
    <name evidence="1" type="primary">Vigan.01G264100</name>
    <name evidence="1" type="ORF">VIGAN_01264100</name>
</gene>
<reference evidence="1 2" key="1">
    <citation type="journal article" date="2015" name="Sci. Rep.">
        <title>The power of single molecule real-time sequencing technology in the de novo assembly of a eukaryotic genome.</title>
        <authorList>
            <person name="Sakai H."/>
            <person name="Naito K."/>
            <person name="Ogiso-Tanaka E."/>
            <person name="Takahashi Y."/>
            <person name="Iseki K."/>
            <person name="Muto C."/>
            <person name="Satou K."/>
            <person name="Teruya K."/>
            <person name="Shiroma A."/>
            <person name="Shimoji M."/>
            <person name="Hirano T."/>
            <person name="Itoh T."/>
            <person name="Kaga A."/>
            <person name="Tomooka N."/>
        </authorList>
    </citation>
    <scope>NUCLEOTIDE SEQUENCE [LARGE SCALE GENOMIC DNA]</scope>
    <source>
        <strain evidence="2">cv. Shumari</strain>
    </source>
</reference>
<accession>A0A0S3R2F9</accession>
<protein>
    <submittedName>
        <fullName evidence="1">Uncharacterized protein</fullName>
    </submittedName>
</protein>
<name>A0A0S3R2F9_PHAAN</name>
<evidence type="ECO:0000313" key="1">
    <source>
        <dbReference type="EMBL" id="BAT74868.1"/>
    </source>
</evidence>